<feature type="transmembrane region" description="Helical" evidence="7">
    <location>
        <begin position="6"/>
        <end position="26"/>
    </location>
</feature>
<feature type="domain" description="Glycine transporter" evidence="8">
    <location>
        <begin position="95"/>
        <end position="170"/>
    </location>
</feature>
<feature type="transmembrane region" description="Helical" evidence="7">
    <location>
        <begin position="152"/>
        <end position="173"/>
    </location>
</feature>
<protein>
    <submittedName>
        <fullName evidence="9">Trimeric intracellular cation channel family protein</fullName>
    </submittedName>
</protein>
<evidence type="ECO:0000256" key="1">
    <source>
        <dbReference type="ARBA" id="ARBA00004651"/>
    </source>
</evidence>
<gene>
    <name evidence="9" type="ORF">EOE65_17670</name>
</gene>
<dbReference type="AlphaFoldDB" id="A0A437Q1B5"/>
<evidence type="ECO:0000256" key="2">
    <source>
        <dbReference type="ARBA" id="ARBA00008193"/>
    </source>
</evidence>
<evidence type="ECO:0000256" key="3">
    <source>
        <dbReference type="ARBA" id="ARBA00022475"/>
    </source>
</evidence>
<dbReference type="RefSeq" id="WP_127696207.1">
    <property type="nucleotide sequence ID" value="NZ_SACQ01000014.1"/>
</dbReference>
<dbReference type="EMBL" id="SACQ01000014">
    <property type="protein sequence ID" value="RVU28302.1"/>
    <property type="molecule type" value="Genomic_DNA"/>
</dbReference>
<dbReference type="PANTHER" id="PTHR30506">
    <property type="entry name" value="INNER MEMBRANE PROTEIN"/>
    <property type="match status" value="1"/>
</dbReference>
<proteinExistence type="inferred from homology"/>
<comment type="caution">
    <text evidence="9">The sequence shown here is derived from an EMBL/GenBank/DDBJ whole genome shotgun (WGS) entry which is preliminary data.</text>
</comment>
<feature type="transmembrane region" description="Helical" evidence="7">
    <location>
        <begin position="179"/>
        <end position="200"/>
    </location>
</feature>
<evidence type="ECO:0000256" key="7">
    <source>
        <dbReference type="SAM" id="Phobius"/>
    </source>
</evidence>
<comment type="similarity">
    <text evidence="2">Belongs to the UPF0126 family.</text>
</comment>
<evidence type="ECO:0000256" key="4">
    <source>
        <dbReference type="ARBA" id="ARBA00022692"/>
    </source>
</evidence>
<evidence type="ECO:0000256" key="5">
    <source>
        <dbReference type="ARBA" id="ARBA00022989"/>
    </source>
</evidence>
<keyword evidence="10" id="KW-1185">Reference proteome</keyword>
<dbReference type="GO" id="GO:0005886">
    <property type="term" value="C:plasma membrane"/>
    <property type="evidence" value="ECO:0007669"/>
    <property type="project" value="UniProtKB-SubCell"/>
</dbReference>
<dbReference type="InterPro" id="IPR005115">
    <property type="entry name" value="Gly_transporter"/>
</dbReference>
<accession>A0A437Q1B5</accession>
<feature type="transmembrane region" description="Helical" evidence="7">
    <location>
        <begin position="92"/>
        <end position="109"/>
    </location>
</feature>
<keyword evidence="4 7" id="KW-0812">Transmembrane</keyword>
<keyword evidence="3" id="KW-1003">Cell membrane</keyword>
<sequence>MAYDEFIYIAELIGVSVFAITGALAAQGKRMDTLGVVVLAIVTSLGGGTIRDITLDSYPLGWVVNTTYLWTAIWSAVAAFLLCRYFQYPRRLMLILDAAGLALFAILGAEKALMLDASPTIVVMMACITGAAGGMIRDVLTGQIPLILHRDGELYATCAMLGAIFYVAFYGLIDQQILAVISMLIIFATRLAAVFGDLNLPEFVVAGHRLEPNDEARNPKQ</sequence>
<name>A0A437Q1B5_9GAMM</name>
<keyword evidence="5 7" id="KW-1133">Transmembrane helix</keyword>
<dbReference type="PANTHER" id="PTHR30506:SF3">
    <property type="entry name" value="UPF0126 INNER MEMBRANE PROTEIN YADS-RELATED"/>
    <property type="match status" value="1"/>
</dbReference>
<evidence type="ECO:0000313" key="10">
    <source>
        <dbReference type="Proteomes" id="UP000282818"/>
    </source>
</evidence>
<feature type="transmembrane region" description="Helical" evidence="7">
    <location>
        <begin position="62"/>
        <end position="83"/>
    </location>
</feature>
<feature type="transmembrane region" description="Helical" evidence="7">
    <location>
        <begin position="33"/>
        <end position="50"/>
    </location>
</feature>
<keyword evidence="6 7" id="KW-0472">Membrane</keyword>
<evidence type="ECO:0000259" key="8">
    <source>
        <dbReference type="Pfam" id="PF03458"/>
    </source>
</evidence>
<dbReference type="Proteomes" id="UP000282818">
    <property type="component" value="Unassembled WGS sequence"/>
</dbReference>
<organism evidence="9 10">
    <name type="scientific">Neptunomonas marina</name>
    <dbReference type="NCBI Taxonomy" id="1815562"/>
    <lineage>
        <taxon>Bacteria</taxon>
        <taxon>Pseudomonadati</taxon>
        <taxon>Pseudomonadota</taxon>
        <taxon>Gammaproteobacteria</taxon>
        <taxon>Oceanospirillales</taxon>
        <taxon>Oceanospirillaceae</taxon>
        <taxon>Neptunomonas</taxon>
    </lineage>
</organism>
<reference evidence="9 10" key="1">
    <citation type="submission" date="2019-01" db="EMBL/GenBank/DDBJ databases">
        <authorList>
            <person name="Chen W.-M."/>
        </authorList>
    </citation>
    <scope>NUCLEOTIDE SEQUENCE [LARGE SCALE GENOMIC DNA]</scope>
    <source>
        <strain evidence="9 10">HPM-16</strain>
    </source>
</reference>
<dbReference type="Pfam" id="PF03458">
    <property type="entry name" value="Gly_transporter"/>
    <property type="match status" value="2"/>
</dbReference>
<comment type="subcellular location">
    <subcellularLocation>
        <location evidence="1">Cell membrane</location>
        <topology evidence="1">Multi-pass membrane protein</topology>
    </subcellularLocation>
</comment>
<evidence type="ECO:0000256" key="6">
    <source>
        <dbReference type="ARBA" id="ARBA00023136"/>
    </source>
</evidence>
<evidence type="ECO:0000313" key="9">
    <source>
        <dbReference type="EMBL" id="RVU28302.1"/>
    </source>
</evidence>
<feature type="transmembrane region" description="Helical" evidence="7">
    <location>
        <begin position="121"/>
        <end position="140"/>
    </location>
</feature>
<feature type="domain" description="Glycine transporter" evidence="8">
    <location>
        <begin position="9"/>
        <end position="82"/>
    </location>
</feature>